<protein>
    <recommendedName>
        <fullName evidence="3">SIR2-like protein</fullName>
    </recommendedName>
</protein>
<accession>A0A3N4UL37</accession>
<name>A0A3N4UL37_9RHOB</name>
<sequence>MNRKLIVFGNGLGRALDNDYFQLQAAMTSVWGSDLFDENEKEIIASLKGFDAAIGPTSEADLRSAYTALIGHSMLKLSIEPETLSHWLNTNAAQFPSLLEKYIYAVAHYFHEFQFDPPQEALWRTFTQPLIDYIFKSRSHVATLNYDTLLYAPFNRQNVTGKAFPLCRAKVDETSLGDGFQTSYTPKTFNWYNSKNPRGTYLHLHGTPLFYKKDDGVSAKRTRDNLPIPKNAEGKNQIILGPTGLKLQLIESCDVLKDYWEVRLPKCIREADEIILFGYGGADSHLNDLLKKRSPETNIHIVERNQEGTWLERKKFWSDNLSGTVSPILLDDILDFTDWDDPSKQPSIPYSEIPF</sequence>
<gene>
    <name evidence="1" type="ORF">EDD53_0428</name>
</gene>
<proteinExistence type="predicted"/>
<keyword evidence="2" id="KW-1185">Reference proteome</keyword>
<organism evidence="1 2">
    <name type="scientific">Pacificibacter maritimus</name>
    <dbReference type="NCBI Taxonomy" id="762213"/>
    <lineage>
        <taxon>Bacteria</taxon>
        <taxon>Pseudomonadati</taxon>
        <taxon>Pseudomonadota</taxon>
        <taxon>Alphaproteobacteria</taxon>
        <taxon>Rhodobacterales</taxon>
        <taxon>Roseobacteraceae</taxon>
        <taxon>Pacificibacter</taxon>
    </lineage>
</organism>
<dbReference type="OrthoDB" id="7862799at2"/>
<evidence type="ECO:0000313" key="1">
    <source>
        <dbReference type="EMBL" id="RPE71312.1"/>
    </source>
</evidence>
<dbReference type="RefSeq" id="WP_123791541.1">
    <property type="nucleotide sequence ID" value="NZ_RKQK01000001.1"/>
</dbReference>
<dbReference type="AlphaFoldDB" id="A0A3N4UL37"/>
<comment type="caution">
    <text evidence="1">The sequence shown here is derived from an EMBL/GenBank/DDBJ whole genome shotgun (WGS) entry which is preliminary data.</text>
</comment>
<dbReference type="Proteomes" id="UP000269689">
    <property type="component" value="Unassembled WGS sequence"/>
</dbReference>
<dbReference type="EMBL" id="RKQK01000001">
    <property type="protein sequence ID" value="RPE71312.1"/>
    <property type="molecule type" value="Genomic_DNA"/>
</dbReference>
<evidence type="ECO:0008006" key="3">
    <source>
        <dbReference type="Google" id="ProtNLM"/>
    </source>
</evidence>
<evidence type="ECO:0000313" key="2">
    <source>
        <dbReference type="Proteomes" id="UP000269689"/>
    </source>
</evidence>
<reference evidence="1 2" key="1">
    <citation type="submission" date="2018-11" db="EMBL/GenBank/DDBJ databases">
        <title>Genomic Encyclopedia of Type Strains, Phase IV (KMG-IV): sequencing the most valuable type-strain genomes for metagenomic binning, comparative biology and taxonomic classification.</title>
        <authorList>
            <person name="Goeker M."/>
        </authorList>
    </citation>
    <scope>NUCLEOTIDE SEQUENCE [LARGE SCALE GENOMIC DNA]</scope>
    <source>
        <strain evidence="1 2">DSM 104731</strain>
    </source>
</reference>